<evidence type="ECO:0000313" key="18">
    <source>
        <dbReference type="EMBL" id="QDH23372.1"/>
    </source>
</evidence>
<keyword evidence="11" id="KW-0902">Two-component regulatory system</keyword>
<evidence type="ECO:0000256" key="4">
    <source>
        <dbReference type="ARBA" id="ARBA00012438"/>
    </source>
</evidence>
<keyword evidence="15" id="KW-0812">Transmembrane</keyword>
<evidence type="ECO:0000256" key="9">
    <source>
        <dbReference type="ARBA" id="ARBA00022777"/>
    </source>
</evidence>
<keyword evidence="14" id="KW-0175">Coiled coil</keyword>
<comment type="catalytic activity">
    <reaction evidence="1">
        <text>ATP + protein L-histidine = ADP + protein N-phospho-L-histidine.</text>
        <dbReference type="EC" id="2.7.13.3"/>
    </reaction>
</comment>
<dbReference type="InterPro" id="IPR036890">
    <property type="entry name" value="HATPase_C_sf"/>
</dbReference>
<dbReference type="Gene3D" id="1.10.287.130">
    <property type="match status" value="1"/>
</dbReference>
<dbReference type="PROSITE" id="PS50109">
    <property type="entry name" value="HIS_KIN"/>
    <property type="match status" value="1"/>
</dbReference>
<dbReference type="EC" id="2.7.13.3" evidence="4"/>
<dbReference type="InterPro" id="IPR050736">
    <property type="entry name" value="Sensor_HK_Regulatory"/>
</dbReference>
<keyword evidence="5" id="KW-1003">Cell membrane</keyword>
<reference evidence="18 19" key="1">
    <citation type="submission" date="2019-06" db="EMBL/GenBank/DDBJ databases">
        <title>Saccharibacillus brassicae sp. nov., an endophytic bacterium isolated from Chinese cabbage seeds (Brassica pekinensis).</title>
        <authorList>
            <person name="Jiang L."/>
            <person name="Lee J."/>
            <person name="Kim S.W."/>
        </authorList>
    </citation>
    <scope>NUCLEOTIDE SEQUENCE [LARGE SCALE GENOMIC DNA]</scope>
    <source>
        <strain evidence="19">KCTC 43072 / ATSA2</strain>
    </source>
</reference>
<dbReference type="PRINTS" id="PR00344">
    <property type="entry name" value="BCTRLSENSOR"/>
</dbReference>
<dbReference type="AlphaFoldDB" id="A0A4Y6V018"/>
<protein>
    <recommendedName>
        <fullName evidence="13">Circadian input-output histidine kinase CikA</fullName>
        <ecNumber evidence="4">2.7.13.3</ecNumber>
    </recommendedName>
</protein>
<keyword evidence="6" id="KW-0597">Phosphoprotein</keyword>
<feature type="coiled-coil region" evidence="14">
    <location>
        <begin position="439"/>
        <end position="470"/>
    </location>
</feature>
<dbReference type="GO" id="GO:0005886">
    <property type="term" value="C:plasma membrane"/>
    <property type="evidence" value="ECO:0007669"/>
    <property type="project" value="UniProtKB-SubCell"/>
</dbReference>
<gene>
    <name evidence="18" type="ORF">FFV09_22400</name>
</gene>
<dbReference type="FunFam" id="3.30.565.10:FF:000010">
    <property type="entry name" value="Sensor histidine kinase RcsC"/>
    <property type="match status" value="1"/>
</dbReference>
<keyword evidence="10" id="KW-0067">ATP-binding</keyword>
<dbReference type="SUPFAM" id="SSF55781">
    <property type="entry name" value="GAF domain-like"/>
    <property type="match status" value="1"/>
</dbReference>
<dbReference type="InterPro" id="IPR003660">
    <property type="entry name" value="HAMP_dom"/>
</dbReference>
<evidence type="ECO:0000256" key="5">
    <source>
        <dbReference type="ARBA" id="ARBA00022475"/>
    </source>
</evidence>
<keyword evidence="7" id="KW-0808">Transferase</keyword>
<dbReference type="SMART" id="SM00387">
    <property type="entry name" value="HATPase_c"/>
    <property type="match status" value="1"/>
</dbReference>
<dbReference type="GO" id="GO:0000155">
    <property type="term" value="F:phosphorelay sensor kinase activity"/>
    <property type="evidence" value="ECO:0007669"/>
    <property type="project" value="InterPro"/>
</dbReference>
<dbReference type="CDD" id="cd06225">
    <property type="entry name" value="HAMP"/>
    <property type="match status" value="1"/>
</dbReference>
<dbReference type="InterPro" id="IPR036097">
    <property type="entry name" value="HisK_dim/P_sf"/>
</dbReference>
<evidence type="ECO:0000259" key="17">
    <source>
        <dbReference type="PROSITE" id="PS50885"/>
    </source>
</evidence>
<keyword evidence="19" id="KW-1185">Reference proteome</keyword>
<dbReference type="SUPFAM" id="SSF47384">
    <property type="entry name" value="Homodimeric domain of signal transducing histidine kinase"/>
    <property type="match status" value="1"/>
</dbReference>
<feature type="transmembrane region" description="Helical" evidence="15">
    <location>
        <begin position="12"/>
        <end position="30"/>
    </location>
</feature>
<comment type="subcellular location">
    <subcellularLocation>
        <location evidence="2">Cell membrane</location>
        <topology evidence="2">Multi-pass membrane protein</topology>
    </subcellularLocation>
</comment>
<dbReference type="Pfam" id="PF12729">
    <property type="entry name" value="4HB_MCP_1"/>
    <property type="match status" value="1"/>
</dbReference>
<dbReference type="Pfam" id="PF02518">
    <property type="entry name" value="HATPase_c"/>
    <property type="match status" value="1"/>
</dbReference>
<sequence length="755" mass="84250">MMSYRKKQLLGFGVILFALMILLLILTFMLDGVKKNLAEIMDERYDKVSRAVTFRNNFSAINSDLGYLVFETDPLRSENHLIEIRSKSEAAYADLTSLQAHSGDNSGEELLAAVRNGFDRYMLIVDRVAEARAAGSNLDAASLYVENAQSVRLNLLRTLSEYTAVQENKMNWTRMEAERQFSRMLTVSAVSAAAILLIGILSAVWVIRGTGRNLRRITDAMDKFDPGAIAPIPRLEVDSNDEIGNIARGYNHMIDTLEDHNRKVREFNQKIEENHWLQTKLSELALLYQQAEDKDSLARLFLSSVSPAVNASSGLFYSRDTDGNGERFVRIAAYATDRPEGSNEAFLPGEGLIGQAALDGRDILIDVSPEHDGTTILAGGGTYRPRQIWVIPIEANDRVEAVVELSTLVPFTELHRQLMEQLRSTLGIALQNVNGRMEVDRLLQESQLLTEELRTQQKELRSVNDQLKQQYIQADRSRIELLETQHELELSAEELRRSSQYKSEFLANMSHELRTPLNSILILSQLIAENAEDTGDEGRSYAEIIHRSGQDLLEIVNDVLDLSKVEAGMLDINPEPVSLHDFPELINYGFDTIAKQKNLEFEVHVSDNLPEAFYTDGKRMQQIIKNLLSNAFKFTQSGKVSCSLEKADAEAPPCTTPEGEADQTAIAIKVSDTGIGIPEDKRDMIFEAFRQGDGRTERMYGGTGLGLSICREFAGLLGGCLTVESEEGQGSTFTLYLPSMPPDRLSADAQTGLHQ</sequence>
<proteinExistence type="inferred from homology"/>
<dbReference type="PANTHER" id="PTHR43711:SF26">
    <property type="entry name" value="SENSOR HISTIDINE KINASE RCSC"/>
    <property type="match status" value="1"/>
</dbReference>
<evidence type="ECO:0000259" key="16">
    <source>
        <dbReference type="PROSITE" id="PS50109"/>
    </source>
</evidence>
<dbReference type="PROSITE" id="PS50885">
    <property type="entry name" value="HAMP"/>
    <property type="match status" value="1"/>
</dbReference>
<dbReference type="InterPro" id="IPR029016">
    <property type="entry name" value="GAF-like_dom_sf"/>
</dbReference>
<dbReference type="InterPro" id="IPR003018">
    <property type="entry name" value="GAF"/>
</dbReference>
<dbReference type="InterPro" id="IPR003661">
    <property type="entry name" value="HisK_dim/P_dom"/>
</dbReference>
<keyword evidence="12 15" id="KW-0472">Membrane</keyword>
<dbReference type="PANTHER" id="PTHR43711">
    <property type="entry name" value="TWO-COMPONENT HISTIDINE KINASE"/>
    <property type="match status" value="1"/>
</dbReference>
<dbReference type="KEGG" id="saca:FFV09_22400"/>
<evidence type="ECO:0000256" key="15">
    <source>
        <dbReference type="SAM" id="Phobius"/>
    </source>
</evidence>
<evidence type="ECO:0000256" key="6">
    <source>
        <dbReference type="ARBA" id="ARBA00022553"/>
    </source>
</evidence>
<dbReference type="Gene3D" id="6.10.340.10">
    <property type="match status" value="1"/>
</dbReference>
<dbReference type="InterPro" id="IPR003594">
    <property type="entry name" value="HATPase_dom"/>
</dbReference>
<evidence type="ECO:0000256" key="11">
    <source>
        <dbReference type="ARBA" id="ARBA00023012"/>
    </source>
</evidence>
<evidence type="ECO:0000256" key="2">
    <source>
        <dbReference type="ARBA" id="ARBA00004651"/>
    </source>
</evidence>
<dbReference type="InterPro" id="IPR005467">
    <property type="entry name" value="His_kinase_dom"/>
</dbReference>
<evidence type="ECO:0000256" key="3">
    <source>
        <dbReference type="ARBA" id="ARBA00006402"/>
    </source>
</evidence>
<evidence type="ECO:0000256" key="14">
    <source>
        <dbReference type="SAM" id="Coils"/>
    </source>
</evidence>
<dbReference type="SMART" id="SM00304">
    <property type="entry name" value="HAMP"/>
    <property type="match status" value="1"/>
</dbReference>
<dbReference type="SMART" id="SM00388">
    <property type="entry name" value="HisKA"/>
    <property type="match status" value="1"/>
</dbReference>
<dbReference type="Pfam" id="PF13185">
    <property type="entry name" value="GAF_2"/>
    <property type="match status" value="1"/>
</dbReference>
<evidence type="ECO:0000256" key="10">
    <source>
        <dbReference type="ARBA" id="ARBA00022840"/>
    </source>
</evidence>
<feature type="domain" description="Histidine kinase" evidence="16">
    <location>
        <begin position="508"/>
        <end position="741"/>
    </location>
</feature>
<dbReference type="CDD" id="cd00082">
    <property type="entry name" value="HisKA"/>
    <property type="match status" value="1"/>
</dbReference>
<dbReference type="CDD" id="cd16922">
    <property type="entry name" value="HATPase_EvgS-ArcB-TorS-like"/>
    <property type="match status" value="1"/>
</dbReference>
<feature type="transmembrane region" description="Helical" evidence="15">
    <location>
        <begin position="184"/>
        <end position="207"/>
    </location>
</feature>
<dbReference type="RefSeq" id="WP_141449909.1">
    <property type="nucleotide sequence ID" value="NZ_CP041217.1"/>
</dbReference>
<dbReference type="EMBL" id="CP041217">
    <property type="protein sequence ID" value="QDH23372.1"/>
    <property type="molecule type" value="Genomic_DNA"/>
</dbReference>
<dbReference type="Pfam" id="PF00512">
    <property type="entry name" value="HisKA"/>
    <property type="match status" value="1"/>
</dbReference>
<dbReference type="InterPro" id="IPR024478">
    <property type="entry name" value="HlyB_4HB_MCP"/>
</dbReference>
<dbReference type="Proteomes" id="UP000316968">
    <property type="component" value="Chromosome"/>
</dbReference>
<evidence type="ECO:0000256" key="13">
    <source>
        <dbReference type="ARBA" id="ARBA00074306"/>
    </source>
</evidence>
<name>A0A4Y6V018_SACBS</name>
<evidence type="ECO:0000256" key="12">
    <source>
        <dbReference type="ARBA" id="ARBA00023136"/>
    </source>
</evidence>
<dbReference type="Gene3D" id="3.30.565.10">
    <property type="entry name" value="Histidine kinase-like ATPase, C-terminal domain"/>
    <property type="match status" value="1"/>
</dbReference>
<dbReference type="Gene3D" id="3.30.450.40">
    <property type="match status" value="1"/>
</dbReference>
<dbReference type="OrthoDB" id="2675351at2"/>
<evidence type="ECO:0000256" key="8">
    <source>
        <dbReference type="ARBA" id="ARBA00022741"/>
    </source>
</evidence>
<keyword evidence="8" id="KW-0547">Nucleotide-binding</keyword>
<evidence type="ECO:0000313" key="19">
    <source>
        <dbReference type="Proteomes" id="UP000316968"/>
    </source>
</evidence>
<dbReference type="SUPFAM" id="SSF55874">
    <property type="entry name" value="ATPase domain of HSP90 chaperone/DNA topoisomerase II/histidine kinase"/>
    <property type="match status" value="1"/>
</dbReference>
<dbReference type="Pfam" id="PF00672">
    <property type="entry name" value="HAMP"/>
    <property type="match status" value="1"/>
</dbReference>
<feature type="domain" description="HAMP" evidence="17">
    <location>
        <begin position="208"/>
        <end position="262"/>
    </location>
</feature>
<keyword evidence="9" id="KW-0418">Kinase</keyword>
<dbReference type="GO" id="GO:0005524">
    <property type="term" value="F:ATP binding"/>
    <property type="evidence" value="ECO:0007669"/>
    <property type="project" value="UniProtKB-KW"/>
</dbReference>
<evidence type="ECO:0000256" key="7">
    <source>
        <dbReference type="ARBA" id="ARBA00022679"/>
    </source>
</evidence>
<comment type="similarity">
    <text evidence="3">In the N-terminal section; belongs to the phytochrome family.</text>
</comment>
<accession>A0A4Y6V018</accession>
<keyword evidence="15" id="KW-1133">Transmembrane helix</keyword>
<organism evidence="18 19">
    <name type="scientific">Saccharibacillus brassicae</name>
    <dbReference type="NCBI Taxonomy" id="2583377"/>
    <lineage>
        <taxon>Bacteria</taxon>
        <taxon>Bacillati</taxon>
        <taxon>Bacillota</taxon>
        <taxon>Bacilli</taxon>
        <taxon>Bacillales</taxon>
        <taxon>Paenibacillaceae</taxon>
        <taxon>Saccharibacillus</taxon>
    </lineage>
</organism>
<dbReference type="InterPro" id="IPR004358">
    <property type="entry name" value="Sig_transdc_His_kin-like_C"/>
</dbReference>
<evidence type="ECO:0000256" key="1">
    <source>
        <dbReference type="ARBA" id="ARBA00000085"/>
    </source>
</evidence>